<dbReference type="SUPFAM" id="SSF55103">
    <property type="entry name" value="FAD-linked oxidases, C-terminal domain"/>
    <property type="match status" value="1"/>
</dbReference>
<evidence type="ECO:0000313" key="6">
    <source>
        <dbReference type="EMBL" id="KXA28721.1"/>
    </source>
</evidence>
<evidence type="ECO:0000256" key="4">
    <source>
        <dbReference type="ARBA" id="ARBA00023002"/>
    </source>
</evidence>
<comment type="cofactor">
    <cofactor evidence="1">
        <name>FAD</name>
        <dbReference type="ChEBI" id="CHEBI:57692"/>
    </cofactor>
</comment>
<dbReference type="GO" id="GO:0016491">
    <property type="term" value="F:oxidoreductase activity"/>
    <property type="evidence" value="ECO:0007669"/>
    <property type="project" value="UniProtKB-KW"/>
</dbReference>
<dbReference type="FunFam" id="1.10.45.10:FF:000001">
    <property type="entry name" value="D-lactate dehydrogenase mitochondrial"/>
    <property type="match status" value="1"/>
</dbReference>
<protein>
    <submittedName>
        <fullName evidence="6">Putative glycolate oxidase, subunit GlcD</fullName>
    </submittedName>
</protein>
<feature type="domain" description="FAD-binding PCMH-type" evidence="5">
    <location>
        <begin position="67"/>
        <end position="246"/>
    </location>
</feature>
<dbReference type="Gene3D" id="3.30.465.10">
    <property type="match status" value="1"/>
</dbReference>
<dbReference type="InterPro" id="IPR036318">
    <property type="entry name" value="FAD-bd_PCMH-like_sf"/>
</dbReference>
<dbReference type="Gene3D" id="3.30.43.10">
    <property type="entry name" value="Uridine Diphospho-n-acetylenolpyruvylglucosamine Reductase, domain 2"/>
    <property type="match status" value="1"/>
</dbReference>
<evidence type="ECO:0000256" key="1">
    <source>
        <dbReference type="ARBA" id="ARBA00001974"/>
    </source>
</evidence>
<evidence type="ECO:0000313" key="7">
    <source>
        <dbReference type="Proteomes" id="UP000070174"/>
    </source>
</evidence>
<reference evidence="6 7" key="1">
    <citation type="submission" date="2016-01" db="EMBL/GenBank/DDBJ databases">
        <authorList>
            <person name="Oliw E.H."/>
        </authorList>
    </citation>
    <scope>NUCLEOTIDE SEQUENCE [LARGE SCALE GENOMIC DNA]</scope>
    <source>
        <strain evidence="6 7">CMW7756A</strain>
    </source>
</reference>
<evidence type="ECO:0000256" key="3">
    <source>
        <dbReference type="ARBA" id="ARBA00022827"/>
    </source>
</evidence>
<evidence type="ECO:0000256" key="2">
    <source>
        <dbReference type="ARBA" id="ARBA00022630"/>
    </source>
</evidence>
<dbReference type="PANTHER" id="PTHR42934:SF2">
    <property type="entry name" value="GLYCOLATE OXIDASE SUBUNIT GLCD"/>
    <property type="match status" value="1"/>
</dbReference>
<dbReference type="InterPro" id="IPR006094">
    <property type="entry name" value="Oxid_FAD_bind_N"/>
</dbReference>
<keyword evidence="3" id="KW-0274">FAD</keyword>
<dbReference type="InterPro" id="IPR016169">
    <property type="entry name" value="FAD-bd_PCMH_sub2"/>
</dbReference>
<dbReference type="InterPro" id="IPR016167">
    <property type="entry name" value="FAD-bd_PCMH_sub1"/>
</dbReference>
<dbReference type="PANTHER" id="PTHR42934">
    <property type="entry name" value="GLYCOLATE OXIDASE SUBUNIT GLCD"/>
    <property type="match status" value="1"/>
</dbReference>
<dbReference type="SUPFAM" id="SSF56176">
    <property type="entry name" value="FAD-binding/transporter-associated domain-like"/>
    <property type="match status" value="1"/>
</dbReference>
<dbReference type="InterPro" id="IPR016164">
    <property type="entry name" value="FAD-linked_Oxase-like_C"/>
</dbReference>
<dbReference type="PROSITE" id="PS51387">
    <property type="entry name" value="FAD_PCMH"/>
    <property type="match status" value="1"/>
</dbReference>
<dbReference type="Gene3D" id="3.30.70.2740">
    <property type="match status" value="1"/>
</dbReference>
<keyword evidence="2" id="KW-0285">Flavoprotein</keyword>
<organism evidence="6">
    <name type="scientific">Peptoniphilus harei</name>
    <dbReference type="NCBI Taxonomy" id="54005"/>
    <lineage>
        <taxon>Bacteria</taxon>
        <taxon>Bacillati</taxon>
        <taxon>Bacillota</taxon>
        <taxon>Tissierellia</taxon>
        <taxon>Tissierellales</taxon>
        <taxon>Peptoniphilaceae</taxon>
        <taxon>Peptoniphilus</taxon>
    </lineage>
</organism>
<dbReference type="InterPro" id="IPR016171">
    <property type="entry name" value="Vanillyl_alc_oxidase_C-sub2"/>
</dbReference>
<dbReference type="PATRIC" id="fig|54005.3.peg.1678"/>
<dbReference type="Pfam" id="PF01565">
    <property type="entry name" value="FAD_binding_4"/>
    <property type="match status" value="1"/>
</dbReference>
<dbReference type="InterPro" id="IPR004113">
    <property type="entry name" value="FAD-bd_oxidored_4_C"/>
</dbReference>
<dbReference type="GO" id="GO:0071949">
    <property type="term" value="F:FAD binding"/>
    <property type="evidence" value="ECO:0007669"/>
    <property type="project" value="InterPro"/>
</dbReference>
<accession>A0A133PJL7</accession>
<sequence length="496" mass="54776">MGKQFFLSGPLYNKDNNIFNELLEGKMVNYNTVTDNVIEEIKNSVSGKVYVGEEINIDFFHDEMPIYGEGQPELVVDATNAEEIAKVVKICNDNKIPVVPRGAGTGLTGAGVSRHGGVMINMQSMNKILDYDEENMVVRVEPGVLLNDLAEDCLSRGYMYPPDPGEKFATLGGNVATNAGGMRAVKYGTTRNYVRSMEVVTPTGEITTFGATVSKTSTGYSLKDLMIGSEGTLGIITELTLKIIPAPKETMSLIVPYEDLDTCISTVPQLFKANLNPQAIEFMEKEIVNMSEIYIGKSTFPKELEGIDIGAYLLITFDDEDEDALNDIVEQAAEVLMEAGAIDILVADTPNKMKEAWAARSSFLEAIESQTKLLDECDVVVPINMIAKYVHYVNERAKDFPFEVKSFGHAGDGNLHIYTCSNDMEKEEFIKQVDVFMKDIYKKAYEFGGQISGEHGIGFGKKTFLHEFEGAVNTELMRGIKKVFDPNLILNPDKVV</sequence>
<dbReference type="Gene3D" id="1.10.45.10">
    <property type="entry name" value="Vanillyl-alcohol Oxidase, Chain A, domain 4"/>
    <property type="match status" value="1"/>
</dbReference>
<dbReference type="Proteomes" id="UP000070174">
    <property type="component" value="Unassembled WGS sequence"/>
</dbReference>
<dbReference type="AlphaFoldDB" id="A0A133PJL7"/>
<comment type="caution">
    <text evidence="6">The sequence shown here is derived from an EMBL/GenBank/DDBJ whole genome shotgun (WGS) entry which is preliminary data.</text>
</comment>
<proteinExistence type="predicted"/>
<dbReference type="InterPro" id="IPR016166">
    <property type="entry name" value="FAD-bd_PCMH"/>
</dbReference>
<dbReference type="Pfam" id="PF02913">
    <property type="entry name" value="FAD-oxidase_C"/>
    <property type="match status" value="1"/>
</dbReference>
<dbReference type="Gene3D" id="3.30.70.2190">
    <property type="match status" value="1"/>
</dbReference>
<dbReference type="EMBL" id="LRQE01000041">
    <property type="protein sequence ID" value="KXA28721.1"/>
    <property type="molecule type" value="Genomic_DNA"/>
</dbReference>
<keyword evidence="4" id="KW-0560">Oxidoreductase</keyword>
<dbReference type="InterPro" id="IPR051914">
    <property type="entry name" value="FAD-linked_OxidoTrans_Type4"/>
</dbReference>
<name>A0A133PJL7_9FIRM</name>
<evidence type="ECO:0000259" key="5">
    <source>
        <dbReference type="PROSITE" id="PS51387"/>
    </source>
</evidence>
<gene>
    <name evidence="6" type="ORF">HMPREF3229_01717</name>
</gene>